<evidence type="ECO:0000256" key="2">
    <source>
        <dbReference type="SAM" id="SignalP"/>
    </source>
</evidence>
<keyword evidence="5" id="KW-1185">Reference proteome</keyword>
<feature type="domain" description="Secretion system C-terminal sorting" evidence="3">
    <location>
        <begin position="143"/>
        <end position="207"/>
    </location>
</feature>
<protein>
    <submittedName>
        <fullName evidence="4">T9SS type A sorting domain-containing protein</fullName>
    </submittedName>
</protein>
<name>A0ABX7DRB7_9FLAO</name>
<gene>
    <name evidence="4" type="ORF">JK629_15205</name>
</gene>
<feature type="chain" id="PRO_5045659000" evidence="2">
    <location>
        <begin position="21"/>
        <end position="209"/>
    </location>
</feature>
<evidence type="ECO:0000259" key="3">
    <source>
        <dbReference type="Pfam" id="PF18962"/>
    </source>
</evidence>
<sequence length="209" mass="23618">MKTITLTFAISLVFAFQSFGQINPVQNLTWEQWYEFPNNFFILDWDEPEQPHDEIVGYNIYREDDFYIFISDETSIYNIETINGIESNCGGVDFLLYNGGGGFNAHVTAVYNPGPVESDYIETVYVGGAVINVEDFNYQKAIIYPNPSNGIINIGNKNLNKILVYHISGKKVRELPANPQIDLSDISKGIYVIKLISDEGILVDKIVLK</sequence>
<evidence type="ECO:0000313" key="4">
    <source>
        <dbReference type="EMBL" id="QQX76649.1"/>
    </source>
</evidence>
<accession>A0ABX7DRB7</accession>
<dbReference type="EMBL" id="CP068439">
    <property type="protein sequence ID" value="QQX76649.1"/>
    <property type="molecule type" value="Genomic_DNA"/>
</dbReference>
<evidence type="ECO:0000313" key="5">
    <source>
        <dbReference type="Proteomes" id="UP000629420"/>
    </source>
</evidence>
<feature type="signal peptide" evidence="2">
    <location>
        <begin position="1"/>
        <end position="20"/>
    </location>
</feature>
<keyword evidence="1 2" id="KW-0732">Signal</keyword>
<evidence type="ECO:0000256" key="1">
    <source>
        <dbReference type="ARBA" id="ARBA00022729"/>
    </source>
</evidence>
<dbReference type="InterPro" id="IPR026444">
    <property type="entry name" value="Secre_tail"/>
</dbReference>
<dbReference type="Proteomes" id="UP000629420">
    <property type="component" value="Chromosome"/>
</dbReference>
<reference evidence="4 5" key="1">
    <citation type="submission" date="2021-01" db="EMBL/GenBank/DDBJ databases">
        <title>Aequorivita sp. strain KX20305, a bacterium isolated from the sediment collected at a cold seep field in South China Sea.</title>
        <authorList>
            <person name="Zhang H."/>
            <person name="Li C."/>
        </authorList>
    </citation>
    <scope>NUCLEOTIDE SEQUENCE [LARGE SCALE GENOMIC DNA]</scope>
    <source>
        <strain evidence="4 5">KX20305</strain>
    </source>
</reference>
<organism evidence="4 5">
    <name type="scientific">Aequorivita iocasae</name>
    <dbReference type="NCBI Taxonomy" id="2803865"/>
    <lineage>
        <taxon>Bacteria</taxon>
        <taxon>Pseudomonadati</taxon>
        <taxon>Bacteroidota</taxon>
        <taxon>Flavobacteriia</taxon>
        <taxon>Flavobacteriales</taxon>
        <taxon>Flavobacteriaceae</taxon>
        <taxon>Aequorivita</taxon>
    </lineage>
</organism>
<dbReference type="RefSeq" id="WP_202336447.1">
    <property type="nucleotide sequence ID" value="NZ_CP068439.1"/>
</dbReference>
<proteinExistence type="predicted"/>
<dbReference type="NCBIfam" id="TIGR04183">
    <property type="entry name" value="Por_Secre_tail"/>
    <property type="match status" value="1"/>
</dbReference>
<dbReference type="Pfam" id="PF18962">
    <property type="entry name" value="Por_Secre_tail"/>
    <property type="match status" value="1"/>
</dbReference>